<accession>A0AAN7ZCS8</accession>
<gene>
    <name evidence="3" type="ORF">RRF57_010833</name>
</gene>
<reference evidence="3 4" key="1">
    <citation type="submission" date="2023-10" db="EMBL/GenBank/DDBJ databases">
        <title>Draft genome sequence of Xylaria bambusicola isolate GMP-LS, the root and basal stem rot pathogen of sugarcane in Indonesia.</title>
        <authorList>
            <person name="Selvaraj P."/>
            <person name="Muralishankar V."/>
            <person name="Muruganantham S."/>
            <person name="Sp S."/>
            <person name="Haryani S."/>
            <person name="Lau K.J.X."/>
            <person name="Naqvi N.I."/>
        </authorList>
    </citation>
    <scope>NUCLEOTIDE SEQUENCE [LARGE SCALE GENOMIC DNA]</scope>
    <source>
        <strain evidence="3">GMP-LS</strain>
    </source>
</reference>
<evidence type="ECO:0000313" key="3">
    <source>
        <dbReference type="EMBL" id="KAK5635121.1"/>
    </source>
</evidence>
<keyword evidence="2" id="KW-1133">Transmembrane helix</keyword>
<dbReference type="AlphaFoldDB" id="A0AAN7ZCS8"/>
<evidence type="ECO:0000256" key="1">
    <source>
        <dbReference type="SAM" id="MobiDB-lite"/>
    </source>
</evidence>
<comment type="caution">
    <text evidence="3">The sequence shown here is derived from an EMBL/GenBank/DDBJ whole genome shotgun (WGS) entry which is preliminary data.</text>
</comment>
<protein>
    <submittedName>
        <fullName evidence="3">Uncharacterized protein</fullName>
    </submittedName>
</protein>
<dbReference type="Proteomes" id="UP001305414">
    <property type="component" value="Unassembled WGS sequence"/>
</dbReference>
<sequence length="456" mass="49758">MGQPVAVTRHRSICQICESLSTQPRRVAPPLISARNVFYQISQPWRAKCPYISPQRRTLFSTVVPSTKRSSPAKSLSDEVVRPKIDHESPSIPHAPNFPSISHANAIIDSMEASILEVTSTPGIPSEQSARGVLEACHQLADWVADVTAQPHIVHPLSQLDSTASTLLSLDGDTNAKTAKPSTSTAKNDPQLSQEKDYPAQFRELLPGISRIAYRTMVHRPVVITRDLLDQYVRVQAKLGMPEPLPRIFNLYASKPLPREGSVPLSYIKQNPNRPEGAIEPKTADAALDTAIAAKNLDAAVGIIESSYGTTAFIRSKLLRHGLLPIGALLGTPVAAYVLATNFSGLQQAMDTATATNVAFAGILAYVGFTASLGVVAAATANDQMKRVTWAPGTPLRKRWIREEERAALDKIACAWGFQEPWRQGEEEGAEWDALREYIGQKGMVLDRTELMEGMD</sequence>
<organism evidence="3 4">
    <name type="scientific">Xylaria bambusicola</name>
    <dbReference type="NCBI Taxonomy" id="326684"/>
    <lineage>
        <taxon>Eukaryota</taxon>
        <taxon>Fungi</taxon>
        <taxon>Dikarya</taxon>
        <taxon>Ascomycota</taxon>
        <taxon>Pezizomycotina</taxon>
        <taxon>Sordariomycetes</taxon>
        <taxon>Xylariomycetidae</taxon>
        <taxon>Xylariales</taxon>
        <taxon>Xylariaceae</taxon>
        <taxon>Xylaria</taxon>
    </lineage>
</organism>
<dbReference type="EMBL" id="JAWHQM010000049">
    <property type="protein sequence ID" value="KAK5635121.1"/>
    <property type="molecule type" value="Genomic_DNA"/>
</dbReference>
<evidence type="ECO:0000256" key="2">
    <source>
        <dbReference type="SAM" id="Phobius"/>
    </source>
</evidence>
<keyword evidence="2" id="KW-0812">Transmembrane</keyword>
<keyword evidence="4" id="KW-1185">Reference proteome</keyword>
<name>A0AAN7ZCS8_9PEZI</name>
<feature type="compositionally biased region" description="Polar residues" evidence="1">
    <location>
        <begin position="175"/>
        <end position="193"/>
    </location>
</feature>
<feature type="region of interest" description="Disordered" evidence="1">
    <location>
        <begin position="172"/>
        <end position="195"/>
    </location>
</feature>
<keyword evidence="2" id="KW-0472">Membrane</keyword>
<evidence type="ECO:0000313" key="4">
    <source>
        <dbReference type="Proteomes" id="UP001305414"/>
    </source>
</evidence>
<proteinExistence type="predicted"/>
<feature type="transmembrane region" description="Helical" evidence="2">
    <location>
        <begin position="360"/>
        <end position="381"/>
    </location>
</feature>
<feature type="transmembrane region" description="Helical" evidence="2">
    <location>
        <begin position="322"/>
        <end position="340"/>
    </location>
</feature>